<evidence type="ECO:0000256" key="1">
    <source>
        <dbReference type="ARBA" id="ARBA00004496"/>
    </source>
</evidence>
<keyword evidence="4" id="KW-0597">Phosphoprotein</keyword>
<organism evidence="12 13">
    <name type="scientific">Atopobium deltae</name>
    <dbReference type="NCBI Taxonomy" id="1393034"/>
    <lineage>
        <taxon>Bacteria</taxon>
        <taxon>Bacillati</taxon>
        <taxon>Actinomycetota</taxon>
        <taxon>Coriobacteriia</taxon>
        <taxon>Coriobacteriales</taxon>
        <taxon>Atopobiaceae</taxon>
        <taxon>Atopobium</taxon>
    </lineage>
</organism>
<dbReference type="InterPro" id="IPR051351">
    <property type="entry name" value="Ascorbate-PTS_EIIA_comp"/>
</dbReference>
<gene>
    <name evidence="12" type="ORF">HMPREF3192_00868</name>
</gene>
<proteinExistence type="predicted"/>
<keyword evidence="5 12" id="KW-0808">Transferase</keyword>
<feature type="domain" description="PTS EIIA type-2" evidence="11">
    <location>
        <begin position="6"/>
        <end position="154"/>
    </location>
</feature>
<keyword evidence="7" id="KW-0418">Kinase</keyword>
<evidence type="ECO:0000256" key="7">
    <source>
        <dbReference type="ARBA" id="ARBA00022777"/>
    </source>
</evidence>
<comment type="function">
    <text evidence="8">The phosphoenolpyruvate-dependent sugar phosphotransferase system (sugar PTS), a major carbohydrate active transport system, catalyzes the phosphorylation of incoming sugar substrates concomitantly with their translocation across the cell membrane. The enzyme II UlaABC PTS system is involved in ascorbate transport.</text>
</comment>
<evidence type="ECO:0000256" key="8">
    <source>
        <dbReference type="ARBA" id="ARBA00037387"/>
    </source>
</evidence>
<sequence length="155" mass="17547">MSMLQYFLDNSLVHYASQQPQDWQQAIRISCEALKRQGFVTDQYVDAVIDCVNEHGPYIVIAPGIAMPHAMSSNPGVLGTAISFTKFKKPVTFFDEKTGERPEAELFFTLAAQDPDTHLSNIQRLMELLMDEELIEKIKLTHTIEDFQALVASIR</sequence>
<dbReference type="EMBL" id="LSCR01000015">
    <property type="protein sequence ID" value="KXB34429.1"/>
    <property type="molecule type" value="Genomic_DNA"/>
</dbReference>
<evidence type="ECO:0000256" key="5">
    <source>
        <dbReference type="ARBA" id="ARBA00022679"/>
    </source>
</evidence>
<evidence type="ECO:0000313" key="12">
    <source>
        <dbReference type="EMBL" id="KXB34429.1"/>
    </source>
</evidence>
<comment type="caution">
    <text evidence="12">The sequence shown here is derived from an EMBL/GenBank/DDBJ whole genome shotgun (WGS) entry which is preliminary data.</text>
</comment>
<dbReference type="PROSITE" id="PS00372">
    <property type="entry name" value="PTS_EIIA_TYPE_2_HIS"/>
    <property type="match status" value="1"/>
</dbReference>
<dbReference type="Gene3D" id="3.40.930.10">
    <property type="entry name" value="Mannitol-specific EII, Chain A"/>
    <property type="match status" value="1"/>
</dbReference>
<keyword evidence="3" id="KW-0963">Cytoplasm</keyword>
<dbReference type="GO" id="GO:0005737">
    <property type="term" value="C:cytoplasm"/>
    <property type="evidence" value="ECO:0007669"/>
    <property type="project" value="UniProtKB-SubCell"/>
</dbReference>
<dbReference type="InterPro" id="IPR016152">
    <property type="entry name" value="PTrfase/Anion_transptr"/>
</dbReference>
<dbReference type="STRING" id="1393034.HMPREF3192_00868"/>
<comment type="subcellular location">
    <subcellularLocation>
        <location evidence="1">Cytoplasm</location>
    </subcellularLocation>
</comment>
<evidence type="ECO:0000256" key="4">
    <source>
        <dbReference type="ARBA" id="ARBA00022553"/>
    </source>
</evidence>
<evidence type="ECO:0000256" key="3">
    <source>
        <dbReference type="ARBA" id="ARBA00022490"/>
    </source>
</evidence>
<evidence type="ECO:0000256" key="6">
    <source>
        <dbReference type="ARBA" id="ARBA00022683"/>
    </source>
</evidence>
<evidence type="ECO:0000313" key="13">
    <source>
        <dbReference type="Proteomes" id="UP000070675"/>
    </source>
</evidence>
<accession>A0A133XU36</accession>
<dbReference type="GO" id="GO:0009401">
    <property type="term" value="P:phosphoenolpyruvate-dependent sugar phosphotransferase system"/>
    <property type="evidence" value="ECO:0007669"/>
    <property type="project" value="UniProtKB-KW"/>
</dbReference>
<dbReference type="InterPro" id="IPR002178">
    <property type="entry name" value="PTS_EIIA_type-2_dom"/>
</dbReference>
<dbReference type="SUPFAM" id="SSF55804">
    <property type="entry name" value="Phoshotransferase/anion transport protein"/>
    <property type="match status" value="1"/>
</dbReference>
<dbReference type="PANTHER" id="PTHR36203:SF1">
    <property type="entry name" value="ASCORBATE-SPECIFIC PTS SYSTEM EIIA COMPONENT"/>
    <property type="match status" value="1"/>
</dbReference>
<keyword evidence="6" id="KW-0598">Phosphotransferase system</keyword>
<protein>
    <recommendedName>
        <fullName evidence="9">Ascorbate-specific PTS system EIIA component</fullName>
    </recommendedName>
    <alternativeName>
        <fullName evidence="10">Ascorbate-specific phosphotransferase enzyme IIA component</fullName>
    </alternativeName>
</protein>
<dbReference type="AlphaFoldDB" id="A0A133XU36"/>
<dbReference type="PATRIC" id="fig|1393034.3.peg.838"/>
<dbReference type="PANTHER" id="PTHR36203">
    <property type="entry name" value="ASCORBATE-SPECIFIC PTS SYSTEM EIIA COMPONENT"/>
    <property type="match status" value="1"/>
</dbReference>
<reference evidence="13" key="1">
    <citation type="submission" date="2016-01" db="EMBL/GenBank/DDBJ databases">
        <authorList>
            <person name="Mitreva M."/>
            <person name="Pepin K.H."/>
            <person name="Mihindukulasuriya K.A."/>
            <person name="Fulton R."/>
            <person name="Fronick C."/>
            <person name="O'Laughlin M."/>
            <person name="Miner T."/>
            <person name="Herter B."/>
            <person name="Rosa B.A."/>
            <person name="Cordes M."/>
            <person name="Tomlinson C."/>
            <person name="Wollam A."/>
            <person name="Palsikar V.B."/>
            <person name="Mardis E.R."/>
            <person name="Wilson R.K."/>
        </authorList>
    </citation>
    <scope>NUCLEOTIDE SEQUENCE [LARGE SCALE GENOMIC DNA]</scope>
    <source>
        <strain evidence="13">DNF00019</strain>
    </source>
</reference>
<dbReference type="GO" id="GO:0016301">
    <property type="term" value="F:kinase activity"/>
    <property type="evidence" value="ECO:0007669"/>
    <property type="project" value="UniProtKB-KW"/>
</dbReference>
<name>A0A133XU36_9ACTN</name>
<keyword evidence="13" id="KW-1185">Reference proteome</keyword>
<dbReference type="CDD" id="cd00211">
    <property type="entry name" value="PTS_IIA_fru"/>
    <property type="match status" value="1"/>
</dbReference>
<dbReference type="Proteomes" id="UP000070675">
    <property type="component" value="Unassembled WGS sequence"/>
</dbReference>
<evidence type="ECO:0000259" key="11">
    <source>
        <dbReference type="PROSITE" id="PS51094"/>
    </source>
</evidence>
<evidence type="ECO:0000256" key="2">
    <source>
        <dbReference type="ARBA" id="ARBA00022448"/>
    </source>
</evidence>
<dbReference type="PROSITE" id="PS51094">
    <property type="entry name" value="PTS_EIIA_TYPE_2"/>
    <property type="match status" value="1"/>
</dbReference>
<dbReference type="Pfam" id="PF00359">
    <property type="entry name" value="PTS_EIIA_2"/>
    <property type="match status" value="1"/>
</dbReference>
<evidence type="ECO:0000256" key="9">
    <source>
        <dbReference type="ARBA" id="ARBA00041175"/>
    </source>
</evidence>
<evidence type="ECO:0000256" key="10">
    <source>
        <dbReference type="ARBA" id="ARBA00042072"/>
    </source>
</evidence>
<keyword evidence="2" id="KW-0813">Transport</keyword>
<keyword evidence="12" id="KW-0670">Pyruvate</keyword>